<keyword evidence="1" id="KW-0812">Transmembrane</keyword>
<keyword evidence="3" id="KW-1185">Reference proteome</keyword>
<protein>
    <submittedName>
        <fullName evidence="2">Uncharacterized protein</fullName>
    </submittedName>
</protein>
<keyword evidence="1" id="KW-0472">Membrane</keyword>
<evidence type="ECO:0000313" key="2">
    <source>
        <dbReference type="EMBL" id="EIJ37391.1"/>
    </source>
</evidence>
<proteinExistence type="predicted"/>
<evidence type="ECO:0000313" key="3">
    <source>
        <dbReference type="Proteomes" id="UP000004690"/>
    </source>
</evidence>
<dbReference type="AlphaFoldDB" id="I3C198"/>
<name>I3C198_9FLAO</name>
<keyword evidence="1" id="KW-1133">Transmembrane helix</keyword>
<gene>
    <name evidence="2" type="ORF">JoomaDRAFT_0334</name>
</gene>
<dbReference type="EMBL" id="JH651380">
    <property type="protein sequence ID" value="EIJ37391.1"/>
    <property type="molecule type" value="Genomic_DNA"/>
</dbReference>
<sequence length="41" mass="4791">MFVEISFLDIKYLIKYIELITAIIGSIYLFKPVVHLGNIDF</sequence>
<dbReference type="HOGENOM" id="CLU_3271357_0_0_10"/>
<feature type="transmembrane region" description="Helical" evidence="1">
    <location>
        <begin position="12"/>
        <end position="30"/>
    </location>
</feature>
<organism evidence="2 3">
    <name type="scientific">Galbibacter orientalis DSM 19592</name>
    <dbReference type="NCBI Taxonomy" id="926559"/>
    <lineage>
        <taxon>Bacteria</taxon>
        <taxon>Pseudomonadati</taxon>
        <taxon>Bacteroidota</taxon>
        <taxon>Flavobacteriia</taxon>
        <taxon>Flavobacteriales</taxon>
        <taxon>Flavobacteriaceae</taxon>
        <taxon>Galbibacter</taxon>
    </lineage>
</organism>
<reference evidence="2 3" key="1">
    <citation type="submission" date="2012-02" db="EMBL/GenBank/DDBJ databases">
        <title>Improved High-Quality Draft genome of Joostella marina DSM 19592.</title>
        <authorList>
            <consortium name="US DOE Joint Genome Institute (JGI-PGF)"/>
            <person name="Lucas S."/>
            <person name="Copeland A."/>
            <person name="Lapidus A."/>
            <person name="Bruce D."/>
            <person name="Goodwin L."/>
            <person name="Pitluck S."/>
            <person name="Peters L."/>
            <person name="Chertkov O."/>
            <person name="Ovchinnikova G."/>
            <person name="Kyrpides N."/>
            <person name="Mavromatis K."/>
            <person name="Detter J.C."/>
            <person name="Han C."/>
            <person name="Land M."/>
            <person name="Hauser L."/>
            <person name="Markowitz V."/>
            <person name="Cheng J.-F."/>
            <person name="Hugenholtz P."/>
            <person name="Woyke T."/>
            <person name="Wu D."/>
            <person name="Tindall B."/>
            <person name="Brambilla E."/>
            <person name="Klenk H.-P."/>
            <person name="Eisen J.A."/>
        </authorList>
    </citation>
    <scope>NUCLEOTIDE SEQUENCE [LARGE SCALE GENOMIC DNA]</scope>
    <source>
        <strain evidence="2 3">DSM 19592</strain>
    </source>
</reference>
<evidence type="ECO:0000256" key="1">
    <source>
        <dbReference type="SAM" id="Phobius"/>
    </source>
</evidence>
<accession>I3C198</accession>
<dbReference type="Proteomes" id="UP000004690">
    <property type="component" value="Unassembled WGS sequence"/>
</dbReference>